<organism evidence="1 2">
    <name type="scientific">Mucilaginibacter celer</name>
    <dbReference type="NCBI Taxonomy" id="2305508"/>
    <lineage>
        <taxon>Bacteria</taxon>
        <taxon>Pseudomonadati</taxon>
        <taxon>Bacteroidota</taxon>
        <taxon>Sphingobacteriia</taxon>
        <taxon>Sphingobacteriales</taxon>
        <taxon>Sphingobacteriaceae</taxon>
        <taxon>Mucilaginibacter</taxon>
    </lineage>
</organism>
<dbReference type="RefSeq" id="WP_119410999.1">
    <property type="nucleotide sequence ID" value="NZ_CP032869.1"/>
</dbReference>
<reference evidence="1 2" key="1">
    <citation type="submission" date="2018-10" db="EMBL/GenBank/DDBJ databases">
        <title>Genome sequencing of Mucilaginibacter sp. HYN0043.</title>
        <authorList>
            <person name="Kim M."/>
            <person name="Yi H."/>
        </authorList>
    </citation>
    <scope>NUCLEOTIDE SEQUENCE [LARGE SCALE GENOMIC DNA]</scope>
    <source>
        <strain evidence="1 2">HYN0043</strain>
    </source>
</reference>
<evidence type="ECO:0000313" key="2">
    <source>
        <dbReference type="Proteomes" id="UP000270046"/>
    </source>
</evidence>
<dbReference type="EMBL" id="CP032869">
    <property type="protein sequence ID" value="AYL97428.1"/>
    <property type="molecule type" value="Genomic_DNA"/>
</dbReference>
<name>A0A494W1L4_9SPHI</name>
<gene>
    <name evidence="1" type="ORF">HYN43_019900</name>
</gene>
<protein>
    <submittedName>
        <fullName evidence="1">Uncharacterized protein</fullName>
    </submittedName>
</protein>
<accession>A0A494W1L4</accession>
<keyword evidence="2" id="KW-1185">Reference proteome</keyword>
<dbReference type="KEGG" id="muh:HYN43_019900"/>
<evidence type="ECO:0000313" key="1">
    <source>
        <dbReference type="EMBL" id="AYL97428.1"/>
    </source>
</evidence>
<proteinExistence type="predicted"/>
<dbReference type="Proteomes" id="UP000270046">
    <property type="component" value="Chromosome"/>
</dbReference>
<sequence length="60" mass="6851">METLTIKIPDGKAKDVSNYIEHIGGKVIKKAVKETEEEDEVTHESYFGENIRRVIKAFSK</sequence>
<dbReference type="AlphaFoldDB" id="A0A494W1L4"/>